<dbReference type="GO" id="GO:0070475">
    <property type="term" value="P:rRNA base methylation"/>
    <property type="evidence" value="ECO:0007669"/>
    <property type="project" value="TreeGrafter"/>
</dbReference>
<comment type="similarity">
    <text evidence="6">Belongs to the methyltransferase superfamily. METTL16/RlmF family.</text>
</comment>
<dbReference type="RefSeq" id="WP_102391480.1">
    <property type="nucleotide sequence ID" value="NZ_MDAL01000034.1"/>
</dbReference>
<feature type="region of interest" description="Disordered" evidence="7">
    <location>
        <begin position="1"/>
        <end position="22"/>
    </location>
</feature>
<dbReference type="AlphaFoldDB" id="A0A2N7L819"/>
<evidence type="ECO:0000313" key="9">
    <source>
        <dbReference type="Proteomes" id="UP000235387"/>
    </source>
</evidence>
<comment type="function">
    <text evidence="6">Specifically methylates the adenine in position 1618 of 23S rRNA.</text>
</comment>
<dbReference type="SUPFAM" id="SSF53335">
    <property type="entry name" value="S-adenosyl-L-methionine-dependent methyltransferases"/>
    <property type="match status" value="1"/>
</dbReference>
<accession>A0A2N7L819</accession>
<dbReference type="InterPro" id="IPR029063">
    <property type="entry name" value="SAM-dependent_MTases_sf"/>
</dbReference>
<dbReference type="EMBL" id="MDAL01000034">
    <property type="protein sequence ID" value="PMN90202.1"/>
    <property type="molecule type" value="Genomic_DNA"/>
</dbReference>
<reference evidence="9" key="1">
    <citation type="submission" date="2016-07" db="EMBL/GenBank/DDBJ databases">
        <title>Nontailed viruses are major unrecognized killers of bacteria in the ocean.</title>
        <authorList>
            <person name="Kauffman K."/>
            <person name="Hussain F."/>
            <person name="Yang J."/>
            <person name="Arevalo P."/>
            <person name="Brown J."/>
            <person name="Cutler M."/>
            <person name="Kelly L."/>
            <person name="Polz M.F."/>
        </authorList>
    </citation>
    <scope>NUCLEOTIDE SEQUENCE [LARGE SCALE GENOMIC DNA]</scope>
    <source>
        <strain evidence="9">10N.261.45.A10</strain>
    </source>
</reference>
<feature type="compositionally biased region" description="Basic residues" evidence="7">
    <location>
        <begin position="13"/>
        <end position="22"/>
    </location>
</feature>
<evidence type="ECO:0000256" key="4">
    <source>
        <dbReference type="ARBA" id="ARBA00022679"/>
    </source>
</evidence>
<comment type="subcellular location">
    <subcellularLocation>
        <location evidence="6">Cytoplasm</location>
    </subcellularLocation>
</comment>
<evidence type="ECO:0000256" key="2">
    <source>
        <dbReference type="ARBA" id="ARBA00022552"/>
    </source>
</evidence>
<evidence type="ECO:0000256" key="1">
    <source>
        <dbReference type="ARBA" id="ARBA00022490"/>
    </source>
</evidence>
<evidence type="ECO:0000256" key="5">
    <source>
        <dbReference type="ARBA" id="ARBA00022691"/>
    </source>
</evidence>
<keyword evidence="2 6" id="KW-0698">rRNA processing</keyword>
<dbReference type="Gene3D" id="3.40.50.150">
    <property type="entry name" value="Vaccinia Virus protein VP39"/>
    <property type="match status" value="1"/>
</dbReference>
<dbReference type="NCBIfam" id="NF008725">
    <property type="entry name" value="PRK11727.1"/>
    <property type="match status" value="1"/>
</dbReference>
<dbReference type="Pfam" id="PF05971">
    <property type="entry name" value="Methyltransf_10"/>
    <property type="match status" value="1"/>
</dbReference>
<comment type="catalytic activity">
    <reaction evidence="6">
        <text>adenosine(1618) in 23S rRNA + S-adenosyl-L-methionine = N(6)-methyladenosine(1618) in 23S rRNA + S-adenosyl-L-homocysteine + H(+)</text>
        <dbReference type="Rhea" id="RHEA:16497"/>
        <dbReference type="Rhea" id="RHEA-COMP:10229"/>
        <dbReference type="Rhea" id="RHEA-COMP:10231"/>
        <dbReference type="ChEBI" id="CHEBI:15378"/>
        <dbReference type="ChEBI" id="CHEBI:57856"/>
        <dbReference type="ChEBI" id="CHEBI:59789"/>
        <dbReference type="ChEBI" id="CHEBI:74411"/>
        <dbReference type="ChEBI" id="CHEBI:74449"/>
        <dbReference type="EC" id="2.1.1.181"/>
    </reaction>
</comment>
<dbReference type="PANTHER" id="PTHR13393:SF0">
    <property type="entry name" value="RNA N6-ADENOSINE-METHYLTRANSFERASE METTL16"/>
    <property type="match status" value="1"/>
</dbReference>
<keyword evidence="1 6" id="KW-0963">Cytoplasm</keyword>
<evidence type="ECO:0000256" key="7">
    <source>
        <dbReference type="SAM" id="MobiDB-lite"/>
    </source>
</evidence>
<evidence type="ECO:0000256" key="3">
    <source>
        <dbReference type="ARBA" id="ARBA00022603"/>
    </source>
</evidence>
<name>A0A2N7L819_9GAMM</name>
<dbReference type="GO" id="GO:0005737">
    <property type="term" value="C:cytoplasm"/>
    <property type="evidence" value="ECO:0007669"/>
    <property type="project" value="UniProtKB-SubCell"/>
</dbReference>
<dbReference type="InterPro" id="IPR010286">
    <property type="entry name" value="METTL16/RlmF"/>
</dbReference>
<dbReference type="CDD" id="cd02440">
    <property type="entry name" value="AdoMet_MTases"/>
    <property type="match status" value="1"/>
</dbReference>
<protein>
    <recommendedName>
        <fullName evidence="6">Ribosomal RNA large subunit methyltransferase F</fullName>
        <ecNumber evidence="6">2.1.1.181</ecNumber>
    </recommendedName>
    <alternativeName>
        <fullName evidence="6">23S rRNA mA1618 methyltransferase</fullName>
    </alternativeName>
    <alternativeName>
        <fullName evidence="6">rRNA adenine N-6-methyltransferase</fullName>
    </alternativeName>
</protein>
<keyword evidence="4 6" id="KW-0808">Transferase</keyword>
<dbReference type="PANTHER" id="PTHR13393">
    <property type="entry name" value="SAM-DEPENDENT METHYLTRANSFERASE"/>
    <property type="match status" value="1"/>
</dbReference>
<comment type="caution">
    <text evidence="8">The sequence shown here is derived from an EMBL/GenBank/DDBJ whole genome shotgun (WGS) entry which is preliminary data.</text>
</comment>
<gene>
    <name evidence="6" type="primary">rlmF</name>
    <name evidence="8" type="ORF">BCT23_20570</name>
</gene>
<dbReference type="EC" id="2.1.1.181" evidence="6"/>
<evidence type="ECO:0000313" key="8">
    <source>
        <dbReference type="EMBL" id="PMN90202.1"/>
    </source>
</evidence>
<feature type="compositionally biased region" description="Polar residues" evidence="7">
    <location>
        <begin position="1"/>
        <end position="11"/>
    </location>
</feature>
<proteinExistence type="inferred from homology"/>
<keyword evidence="5 6" id="KW-0949">S-adenosyl-L-methionine</keyword>
<dbReference type="GO" id="GO:0052907">
    <property type="term" value="F:23S rRNA (adenine(1618)-N(6))-methyltransferase activity"/>
    <property type="evidence" value="ECO:0007669"/>
    <property type="project" value="UniProtKB-EC"/>
</dbReference>
<evidence type="ECO:0000256" key="6">
    <source>
        <dbReference type="HAMAP-Rule" id="MF_01848"/>
    </source>
</evidence>
<dbReference type="STRING" id="1190603.A1OO_16335"/>
<sequence>MVKPSKNNPQQKKGLHPRNPHRARYDFPALMKSTPALVPFVKKNPFGDLSVDFSNPDAVKTLNKALLHHFYHVEFWDIPKGYLCPPIPGRADYLHYLADLLADTIGGEIPRGKKVKGLDIGMGANCVYPMVGHRVYGWQFVGADIDPVSVKSATLLVDANASLKGGIQCRLQKDADNIFTGMINADERFDFTMCNPPFHASMEDATKGSERKVRNLAANAKKKGSEKFKVQPFEKKAGNTPHQKTKPELNFGGQNAELWCPGGEAAFIKRMIEQSAAFKSQCLWFTTMVSKKENLPAINQALKAMKAKEIRTIEMAQGQKITRVVAWTFLNKETRDEWCGAWKR</sequence>
<keyword evidence="3 6" id="KW-0489">Methyltransferase</keyword>
<dbReference type="PIRSF" id="PIRSF029038">
    <property type="entry name" value="Mtase_YbiN_prd"/>
    <property type="match status" value="1"/>
</dbReference>
<dbReference type="HAMAP" id="MF_01848">
    <property type="entry name" value="23SrRNA_methyltr_F"/>
    <property type="match status" value="1"/>
</dbReference>
<dbReference type="Proteomes" id="UP000235387">
    <property type="component" value="Unassembled WGS sequence"/>
</dbReference>
<organism evidence="8 9">
    <name type="scientific">Enterovibrio norvegicus</name>
    <dbReference type="NCBI Taxonomy" id="188144"/>
    <lineage>
        <taxon>Bacteria</taxon>
        <taxon>Pseudomonadati</taxon>
        <taxon>Pseudomonadota</taxon>
        <taxon>Gammaproteobacteria</taxon>
        <taxon>Vibrionales</taxon>
        <taxon>Vibrionaceae</taxon>
        <taxon>Enterovibrio</taxon>
    </lineage>
</organism>
<dbReference type="InterPro" id="IPR016909">
    <property type="entry name" value="rRNA_lsu_MeTfrase_F"/>
</dbReference>